<dbReference type="RefSeq" id="XP_009017492.1">
    <property type="nucleotide sequence ID" value="XM_009019244.1"/>
</dbReference>
<protein>
    <submittedName>
        <fullName evidence="1 2">Uncharacterized protein</fullName>
    </submittedName>
</protein>
<dbReference type="GeneID" id="20204094"/>
<accession>T1F5J5</accession>
<proteinExistence type="predicted"/>
<name>T1F5J5_HELRO</name>
<evidence type="ECO:0000313" key="3">
    <source>
        <dbReference type="Proteomes" id="UP000015101"/>
    </source>
</evidence>
<reference evidence="2" key="3">
    <citation type="submission" date="2015-06" db="UniProtKB">
        <authorList>
            <consortium name="EnsemblMetazoa"/>
        </authorList>
    </citation>
    <scope>IDENTIFICATION</scope>
</reference>
<dbReference type="AlphaFoldDB" id="T1F5J5"/>
<dbReference type="InParanoid" id="T1F5J5"/>
<organism evidence="2 3">
    <name type="scientific">Helobdella robusta</name>
    <name type="common">Californian leech</name>
    <dbReference type="NCBI Taxonomy" id="6412"/>
    <lineage>
        <taxon>Eukaryota</taxon>
        <taxon>Metazoa</taxon>
        <taxon>Spiralia</taxon>
        <taxon>Lophotrochozoa</taxon>
        <taxon>Annelida</taxon>
        <taxon>Clitellata</taxon>
        <taxon>Hirudinea</taxon>
        <taxon>Rhynchobdellida</taxon>
        <taxon>Glossiphoniidae</taxon>
        <taxon>Helobdella</taxon>
    </lineage>
</organism>
<dbReference type="KEGG" id="hro:HELRODRAFT_172575"/>
<reference evidence="3" key="1">
    <citation type="submission" date="2012-12" db="EMBL/GenBank/DDBJ databases">
        <authorList>
            <person name="Hellsten U."/>
            <person name="Grimwood J."/>
            <person name="Chapman J.A."/>
            <person name="Shapiro H."/>
            <person name="Aerts A."/>
            <person name="Otillar R.P."/>
            <person name="Terry A.Y."/>
            <person name="Boore J.L."/>
            <person name="Simakov O."/>
            <person name="Marletaz F."/>
            <person name="Cho S.-J."/>
            <person name="Edsinger-Gonzales E."/>
            <person name="Havlak P."/>
            <person name="Kuo D.-H."/>
            <person name="Larsson T."/>
            <person name="Lv J."/>
            <person name="Arendt D."/>
            <person name="Savage R."/>
            <person name="Osoegawa K."/>
            <person name="de Jong P."/>
            <person name="Lindberg D.R."/>
            <person name="Seaver E.C."/>
            <person name="Weisblat D.A."/>
            <person name="Putnam N.H."/>
            <person name="Grigoriev I.V."/>
            <person name="Rokhsar D.S."/>
        </authorList>
    </citation>
    <scope>NUCLEOTIDE SEQUENCE</scope>
</reference>
<reference evidence="1 3" key="2">
    <citation type="journal article" date="2013" name="Nature">
        <title>Insights into bilaterian evolution from three spiralian genomes.</title>
        <authorList>
            <person name="Simakov O."/>
            <person name="Marletaz F."/>
            <person name="Cho S.J."/>
            <person name="Edsinger-Gonzales E."/>
            <person name="Havlak P."/>
            <person name="Hellsten U."/>
            <person name="Kuo D.H."/>
            <person name="Larsson T."/>
            <person name="Lv J."/>
            <person name="Arendt D."/>
            <person name="Savage R."/>
            <person name="Osoegawa K."/>
            <person name="de Jong P."/>
            <person name="Grimwood J."/>
            <person name="Chapman J.A."/>
            <person name="Shapiro H."/>
            <person name="Aerts A."/>
            <person name="Otillar R.P."/>
            <person name="Terry A.Y."/>
            <person name="Boore J.L."/>
            <person name="Grigoriev I.V."/>
            <person name="Lindberg D.R."/>
            <person name="Seaver E.C."/>
            <person name="Weisblat D.A."/>
            <person name="Putnam N.H."/>
            <person name="Rokhsar D.S."/>
        </authorList>
    </citation>
    <scope>NUCLEOTIDE SEQUENCE</scope>
</reference>
<sequence>MAIMIEESESLHNETEIVKGKHLKVVGRPPFIRFKILPPGPMTFYIGVLNTTQANPAVHPFEVEKWVDDVSCRMLAGEMVQWFECSLSQTSQWLSYTQSL</sequence>
<dbReference type="EMBL" id="KB096502">
    <property type="protein sequence ID" value="ESO04223.1"/>
    <property type="molecule type" value="Genomic_DNA"/>
</dbReference>
<dbReference type="EnsemblMetazoa" id="HelroT172575">
    <property type="protein sequence ID" value="HelroP172575"/>
    <property type="gene ID" value="HelroG172575"/>
</dbReference>
<gene>
    <name evidence="2" type="primary">20204094</name>
    <name evidence="1" type="ORF">HELRODRAFT_172575</name>
</gene>
<dbReference type="Proteomes" id="UP000015101">
    <property type="component" value="Unassembled WGS sequence"/>
</dbReference>
<dbReference type="CTD" id="20204094"/>
<dbReference type="EMBL" id="AMQM01004277">
    <property type="status" value="NOT_ANNOTATED_CDS"/>
    <property type="molecule type" value="Genomic_DNA"/>
</dbReference>
<evidence type="ECO:0000313" key="1">
    <source>
        <dbReference type="EMBL" id="ESO04223.1"/>
    </source>
</evidence>
<evidence type="ECO:0000313" key="2">
    <source>
        <dbReference type="EnsemblMetazoa" id="HelroP172575"/>
    </source>
</evidence>
<keyword evidence="3" id="KW-1185">Reference proteome</keyword>
<dbReference type="HOGENOM" id="CLU_2309017_0_0_1"/>